<dbReference type="PROSITE" id="PS50893">
    <property type="entry name" value="ABC_TRANSPORTER_2"/>
    <property type="match status" value="1"/>
</dbReference>
<dbReference type="InterPro" id="IPR017871">
    <property type="entry name" value="ABC_transporter-like_CS"/>
</dbReference>
<dbReference type="PROSITE" id="PS00211">
    <property type="entry name" value="ABC_TRANSPORTER_1"/>
    <property type="match status" value="1"/>
</dbReference>
<dbReference type="GO" id="GO:0005524">
    <property type="term" value="F:ATP binding"/>
    <property type="evidence" value="ECO:0007669"/>
    <property type="project" value="UniProtKB-KW"/>
</dbReference>
<keyword evidence="6" id="KW-1185">Reference proteome</keyword>
<dbReference type="OrthoDB" id="9785080at2"/>
<evidence type="ECO:0000313" key="5">
    <source>
        <dbReference type="EMBL" id="GAQ24703.1"/>
    </source>
</evidence>
<dbReference type="PANTHER" id="PTHR43423:SF1">
    <property type="entry name" value="ABC TRANSPORTER I FAMILY MEMBER 17"/>
    <property type="match status" value="1"/>
</dbReference>
<dbReference type="Pfam" id="PF00005">
    <property type="entry name" value="ABC_tran"/>
    <property type="match status" value="1"/>
</dbReference>
<dbReference type="InterPro" id="IPR027417">
    <property type="entry name" value="P-loop_NTPase"/>
</dbReference>
<dbReference type="InterPro" id="IPR003593">
    <property type="entry name" value="AAA+_ATPase"/>
</dbReference>
<organism evidence="5">
    <name type="scientific">Tepidanaerobacter syntrophicus</name>
    <dbReference type="NCBI Taxonomy" id="224999"/>
    <lineage>
        <taxon>Bacteria</taxon>
        <taxon>Bacillati</taxon>
        <taxon>Bacillota</taxon>
        <taxon>Clostridia</taxon>
        <taxon>Thermosediminibacterales</taxon>
        <taxon>Tepidanaerobacteraceae</taxon>
        <taxon>Tepidanaerobacter</taxon>
    </lineage>
</organism>
<dbReference type="InterPro" id="IPR003439">
    <property type="entry name" value="ABC_transporter-like_ATP-bd"/>
</dbReference>
<dbReference type="RefSeq" id="WP_059031777.1">
    <property type="nucleotide sequence ID" value="NZ_BSDN01000003.1"/>
</dbReference>
<gene>
    <name evidence="5" type="ORF">TSYNT_682</name>
</gene>
<dbReference type="STRING" id="224999.GCA_001485475_00709"/>
<keyword evidence="1" id="KW-0813">Transport</keyword>
<proteinExistence type="predicted"/>
<accession>A0A0U9HKV1</accession>
<evidence type="ECO:0000313" key="6">
    <source>
        <dbReference type="Proteomes" id="UP000062160"/>
    </source>
</evidence>
<dbReference type="AlphaFoldDB" id="A0A0U9HKV1"/>
<keyword evidence="3 5" id="KW-0067">ATP-binding</keyword>
<keyword evidence="2" id="KW-0547">Nucleotide-binding</keyword>
<name>A0A0U9HKV1_9FIRM</name>
<dbReference type="SMART" id="SM00382">
    <property type="entry name" value="AAA"/>
    <property type="match status" value="1"/>
</dbReference>
<evidence type="ECO:0000256" key="1">
    <source>
        <dbReference type="ARBA" id="ARBA00022448"/>
    </source>
</evidence>
<dbReference type="Proteomes" id="UP000062160">
    <property type="component" value="Unassembled WGS sequence"/>
</dbReference>
<dbReference type="GO" id="GO:0016887">
    <property type="term" value="F:ATP hydrolysis activity"/>
    <property type="evidence" value="ECO:0007669"/>
    <property type="project" value="InterPro"/>
</dbReference>
<evidence type="ECO:0000256" key="3">
    <source>
        <dbReference type="ARBA" id="ARBA00022840"/>
    </source>
</evidence>
<evidence type="ECO:0000259" key="4">
    <source>
        <dbReference type="PROSITE" id="PS50893"/>
    </source>
</evidence>
<sequence length="218" mass="24800">MSLIEFIDVSFESGNDKILDHISFIAEEGDYISIVGPSGSGKTTLLKLCNHLISPTYGTILYNNKDLNEYEPTELRKKIIYCSQIPCLFPDTVMDNIKFPFQIRGLKTDMEKISKIFSMFKMSTDYLSKRVNVLSGGEKQRIALIRALLFKPEILLLDEVTSALDPENTKIVENIIVSLNKENTAIFWVTHNPEQSRKFANKLLYIEAGKIKSLEVLK</sequence>
<dbReference type="Gene3D" id="3.40.50.300">
    <property type="entry name" value="P-loop containing nucleotide triphosphate hydrolases"/>
    <property type="match status" value="1"/>
</dbReference>
<dbReference type="SUPFAM" id="SSF52540">
    <property type="entry name" value="P-loop containing nucleoside triphosphate hydrolases"/>
    <property type="match status" value="1"/>
</dbReference>
<protein>
    <submittedName>
        <fullName evidence="5">ABC transport system ATP-binding protein</fullName>
    </submittedName>
</protein>
<reference evidence="5" key="1">
    <citation type="journal article" date="2016" name="Genome Announc.">
        <title>Draft Genome Sequence of the Syntrophic Lactate-Degrading Bacterium Tepidanaerobacter syntrophicus JLT.</title>
        <authorList>
            <person name="Matsuura N."/>
            <person name="Ohashi A."/>
            <person name="Tourlousse D.M."/>
            <person name="Sekiguchi Y."/>
        </authorList>
    </citation>
    <scope>NUCLEOTIDE SEQUENCE [LARGE SCALE GENOMIC DNA]</scope>
    <source>
        <strain evidence="5">JL</strain>
    </source>
</reference>
<dbReference type="EMBL" id="DF977000">
    <property type="protein sequence ID" value="GAQ24703.1"/>
    <property type="molecule type" value="Genomic_DNA"/>
</dbReference>
<dbReference type="PANTHER" id="PTHR43423">
    <property type="entry name" value="ABC TRANSPORTER I FAMILY MEMBER 17"/>
    <property type="match status" value="1"/>
</dbReference>
<evidence type="ECO:0000256" key="2">
    <source>
        <dbReference type="ARBA" id="ARBA00022741"/>
    </source>
</evidence>
<feature type="domain" description="ABC transporter" evidence="4">
    <location>
        <begin position="4"/>
        <end position="216"/>
    </location>
</feature>